<dbReference type="EMBL" id="CP063304">
    <property type="protein sequence ID" value="QOV19136.1"/>
    <property type="molecule type" value="Genomic_DNA"/>
</dbReference>
<organism evidence="1 2">
    <name type="scientific">Blautia liquoris</name>
    <dbReference type="NCBI Taxonomy" id="2779518"/>
    <lineage>
        <taxon>Bacteria</taxon>
        <taxon>Bacillati</taxon>
        <taxon>Bacillota</taxon>
        <taxon>Clostridia</taxon>
        <taxon>Lachnospirales</taxon>
        <taxon>Lachnospiraceae</taxon>
        <taxon>Blautia</taxon>
    </lineage>
</organism>
<evidence type="ECO:0000313" key="1">
    <source>
        <dbReference type="EMBL" id="QOV19136.1"/>
    </source>
</evidence>
<name>A0A7M2RFL7_9FIRM</name>
<protein>
    <submittedName>
        <fullName evidence="1">Uncharacterized protein</fullName>
    </submittedName>
</protein>
<keyword evidence="2" id="KW-1185">Reference proteome</keyword>
<sequence length="63" mass="7458">MDHEWVLKFVTYYIQDPNILGLIRKYLKVGVLEDGDSFLVVYADDYLAGFEYRSEAGRYLKEM</sequence>
<reference evidence="1 2" key="1">
    <citation type="submission" date="2020-10" db="EMBL/GenBank/DDBJ databases">
        <title>Blautia liquoris sp.nov., isolated from the mud in a fermentation cellar used for the production of Chinese strong-flavoured liquor.</title>
        <authorList>
            <person name="Lu L."/>
        </authorList>
    </citation>
    <scope>NUCLEOTIDE SEQUENCE [LARGE SCALE GENOMIC DNA]</scope>
    <source>
        <strain evidence="1 2">LZLJ-3</strain>
    </source>
</reference>
<accession>A0A7M2RFL7</accession>
<dbReference type="Proteomes" id="UP000593601">
    <property type="component" value="Chromosome"/>
</dbReference>
<dbReference type="AlphaFoldDB" id="A0A7M2RFL7"/>
<gene>
    <name evidence="1" type="ORF">INP51_14475</name>
</gene>
<proteinExistence type="predicted"/>
<dbReference type="RefSeq" id="WP_193735483.1">
    <property type="nucleotide sequence ID" value="NZ_CP063304.1"/>
</dbReference>
<dbReference type="KEGG" id="bliq:INP51_14475"/>
<evidence type="ECO:0000313" key="2">
    <source>
        <dbReference type="Proteomes" id="UP000593601"/>
    </source>
</evidence>